<feature type="compositionally biased region" description="Polar residues" evidence="11">
    <location>
        <begin position="829"/>
        <end position="853"/>
    </location>
</feature>
<organism evidence="13">
    <name type="scientific">Anthurium amnicola</name>
    <dbReference type="NCBI Taxonomy" id="1678845"/>
    <lineage>
        <taxon>Eukaryota</taxon>
        <taxon>Viridiplantae</taxon>
        <taxon>Streptophyta</taxon>
        <taxon>Embryophyta</taxon>
        <taxon>Tracheophyta</taxon>
        <taxon>Spermatophyta</taxon>
        <taxon>Magnoliopsida</taxon>
        <taxon>Liliopsida</taxon>
        <taxon>Araceae</taxon>
        <taxon>Pothoideae</taxon>
        <taxon>Potheae</taxon>
        <taxon>Anthurium</taxon>
    </lineage>
</organism>
<evidence type="ECO:0000256" key="10">
    <source>
        <dbReference type="ARBA" id="ARBA00069525"/>
    </source>
</evidence>
<dbReference type="Gene3D" id="3.40.50.300">
    <property type="entry name" value="P-loop containing nucleotide triphosphate hydrolases"/>
    <property type="match status" value="1"/>
</dbReference>
<protein>
    <recommendedName>
        <fullName evidence="10">Chromosome transmission fidelity protein 18 homolog</fullName>
    </recommendedName>
</protein>
<dbReference type="CDD" id="cd00009">
    <property type="entry name" value="AAA"/>
    <property type="match status" value="1"/>
</dbReference>
<feature type="region of interest" description="Disordered" evidence="11">
    <location>
        <begin position="894"/>
        <end position="918"/>
    </location>
</feature>
<evidence type="ECO:0000256" key="5">
    <source>
        <dbReference type="ARBA" id="ARBA00022840"/>
    </source>
</evidence>
<comment type="similarity">
    <text evidence="9">Belongs to the activator 1 small subunits family. CTF18 subfamily.</text>
</comment>
<dbReference type="GO" id="GO:0016887">
    <property type="term" value="F:ATP hydrolysis activity"/>
    <property type="evidence" value="ECO:0007669"/>
    <property type="project" value="InterPro"/>
</dbReference>
<sequence>MAEMEMDIPLAEELEWLESSTLHNEEFPEEDEEELLHPSTTTTTTTPAVAHPSDAPPLSPSLQTSRKRPWVSDIDSEEKRSKMSAPEDGDDEEWLRYSPSKDPVGGLASVAVGAVEPDELPQAAAPEEMFLSRFASEIDGDCVPVTGPRGDRVYAKMTDEATGAAPRRLTLHRSGLLSEPIHVLMEMVEREALTKALQESTESPADTLHATNPVSEQLWPEKYAPKSFTELLSDEQTNREVLLWLKQWDSSVFGSQIRATSDDVLAALRRHSSMTQHQKTFDNNSVFGKKLTPLNDQLFKQPKDADHKNDNLKDTSELWTKKSKAINTPEQKVLLLCGPPGLGKTTLAHVAAIHSGYRVVEINASDDRSSSTIESKILDVVQMNSVMADARPKCLVIDEIDGALGEGKGAVDVILKMVGAEKKPAVSNRDSSPDSALGKNAKKRHKTTNLSRPVICICNDLYAPALRPLRQIAKVHTFVQPAVTRVVNRLKYICKKEGYKTSSVALTALAEYTECDIRSCLNTLQFLNKKKEALNILEVDSQVVGRKDMSKSAFDVWKEVFQKKGKHDRKSINGCGTHRDFGFLDSLISNRGDYELTMDGIHENFLQLCYHDPVMQKSVRCLDVIGVSDSFLRYTMRTQQMSLHAYQPCIAITISRLIAQIEKPNIEWPKSLQRGRAMHIEKKDLLRSWHYKISPYISRHMSNEAFVEDVVSPLLHVLSPLTLRPVALHLLSEREKEDLTQLVDTMVSYSIAYKTSKPESLMVSQKHGSSSDASIFSFDPPIDEFVNFKGYESGHAVLSLATKQIVMHEMEMHRILMGSGAKLVDANGERNNGNYDPTVTSKPFSSAMHSSPESNREIPKVSSTLEVKNSSNAGMKIKNYRDTKRSSCQHTNFFDRFKGPSKDSKNLGNAAQKQGAKDRNLHPLLFKYNEGFTNAVKRPVRVRELI</sequence>
<feature type="domain" description="AAA+ ATPase" evidence="12">
    <location>
        <begin position="330"/>
        <end position="483"/>
    </location>
</feature>
<gene>
    <name evidence="13" type="primary">chtf18_0</name>
    <name evidence="13" type="ORF">g.55672</name>
</gene>
<dbReference type="GO" id="GO:0005634">
    <property type="term" value="C:nucleus"/>
    <property type="evidence" value="ECO:0007669"/>
    <property type="project" value="UniProtKB-SubCell"/>
</dbReference>
<dbReference type="GO" id="GO:0006260">
    <property type="term" value="P:DNA replication"/>
    <property type="evidence" value="ECO:0007669"/>
    <property type="project" value="UniProtKB-KW"/>
</dbReference>
<evidence type="ECO:0000256" key="11">
    <source>
        <dbReference type="SAM" id="MobiDB-lite"/>
    </source>
</evidence>
<dbReference type="InterPro" id="IPR003593">
    <property type="entry name" value="AAA+_ATPase"/>
</dbReference>
<dbReference type="Pfam" id="PF00004">
    <property type="entry name" value="AAA"/>
    <property type="match status" value="1"/>
</dbReference>
<comment type="subcellular location">
    <subcellularLocation>
        <location evidence="1">Nucleus</location>
    </subcellularLocation>
</comment>
<evidence type="ECO:0000256" key="8">
    <source>
        <dbReference type="ARBA" id="ARBA00023306"/>
    </source>
</evidence>
<feature type="region of interest" description="Disordered" evidence="11">
    <location>
        <begin position="827"/>
        <end position="860"/>
    </location>
</feature>
<proteinExistence type="inferred from homology"/>
<feature type="region of interest" description="Disordered" evidence="11">
    <location>
        <begin position="1"/>
        <end position="100"/>
    </location>
</feature>
<dbReference type="EMBL" id="GDJX01023262">
    <property type="protein sequence ID" value="JAT44674.1"/>
    <property type="molecule type" value="Transcribed_RNA"/>
</dbReference>
<reference evidence="13" key="1">
    <citation type="submission" date="2015-07" db="EMBL/GenBank/DDBJ databases">
        <title>Transcriptome Assembly of Anthurium amnicola.</title>
        <authorList>
            <person name="Suzuki J."/>
        </authorList>
    </citation>
    <scope>NUCLEOTIDE SEQUENCE</scope>
</reference>
<dbReference type="SMART" id="SM00382">
    <property type="entry name" value="AAA"/>
    <property type="match status" value="1"/>
</dbReference>
<dbReference type="PANTHER" id="PTHR46765">
    <property type="entry name" value="P-LOOP CONTAINING NUCLEOSIDE TRIPHOSPHATE HYDROLASES SUPERFAMILY PROTEIN"/>
    <property type="match status" value="1"/>
</dbReference>
<dbReference type="GO" id="GO:0005524">
    <property type="term" value="F:ATP binding"/>
    <property type="evidence" value="ECO:0007669"/>
    <property type="project" value="UniProtKB-KW"/>
</dbReference>
<evidence type="ECO:0000256" key="7">
    <source>
        <dbReference type="ARBA" id="ARBA00023242"/>
    </source>
</evidence>
<evidence type="ECO:0000256" key="1">
    <source>
        <dbReference type="ARBA" id="ARBA00004123"/>
    </source>
</evidence>
<dbReference type="InterPro" id="IPR003959">
    <property type="entry name" value="ATPase_AAA_core"/>
</dbReference>
<dbReference type="GO" id="GO:0003677">
    <property type="term" value="F:DNA binding"/>
    <property type="evidence" value="ECO:0007669"/>
    <property type="project" value="UniProtKB-KW"/>
</dbReference>
<dbReference type="FunFam" id="1.10.8.60:FF:000074">
    <property type="entry name" value="Chromosome transmission fidelity protein 18"/>
    <property type="match status" value="1"/>
</dbReference>
<feature type="region of interest" description="Disordered" evidence="11">
    <location>
        <begin position="425"/>
        <end position="445"/>
    </location>
</feature>
<dbReference type="AlphaFoldDB" id="A0A1D1XQK4"/>
<dbReference type="Gene3D" id="1.10.8.60">
    <property type="match status" value="1"/>
</dbReference>
<dbReference type="InterPro" id="IPR053016">
    <property type="entry name" value="CTF18-RFC_complex"/>
</dbReference>
<feature type="compositionally biased region" description="Basic and acidic residues" evidence="11">
    <location>
        <begin position="894"/>
        <end position="905"/>
    </location>
</feature>
<evidence type="ECO:0000256" key="4">
    <source>
        <dbReference type="ARBA" id="ARBA00022741"/>
    </source>
</evidence>
<dbReference type="SUPFAM" id="SSF52540">
    <property type="entry name" value="P-loop containing nucleoside triphosphate hydrolases"/>
    <property type="match status" value="1"/>
</dbReference>
<evidence type="ECO:0000256" key="9">
    <source>
        <dbReference type="ARBA" id="ARBA00043975"/>
    </source>
</evidence>
<evidence type="ECO:0000259" key="12">
    <source>
        <dbReference type="SMART" id="SM00382"/>
    </source>
</evidence>
<dbReference type="PANTHER" id="PTHR46765:SF1">
    <property type="entry name" value="P-LOOP CONTAINING NUCLEOSIDE TRIPHOSPHATE HYDROLASES SUPERFAMILY PROTEIN"/>
    <property type="match status" value="1"/>
</dbReference>
<name>A0A1D1XQK4_9ARAE</name>
<keyword evidence="3" id="KW-0235">DNA replication</keyword>
<keyword evidence="7" id="KW-0539">Nucleus</keyword>
<keyword evidence="8" id="KW-0131">Cell cycle</keyword>
<evidence type="ECO:0000256" key="2">
    <source>
        <dbReference type="ARBA" id="ARBA00011480"/>
    </source>
</evidence>
<dbReference type="InterPro" id="IPR027417">
    <property type="entry name" value="P-loop_NTPase"/>
</dbReference>
<evidence type="ECO:0000313" key="13">
    <source>
        <dbReference type="EMBL" id="JAT44674.1"/>
    </source>
</evidence>
<keyword evidence="4" id="KW-0547">Nucleotide-binding</keyword>
<keyword evidence="5" id="KW-0067">ATP-binding</keyword>
<dbReference type="CDD" id="cd18140">
    <property type="entry name" value="HLD_clamp_RFC"/>
    <property type="match status" value="1"/>
</dbReference>
<evidence type="ECO:0000256" key="6">
    <source>
        <dbReference type="ARBA" id="ARBA00023125"/>
    </source>
</evidence>
<dbReference type="InterPro" id="IPR047854">
    <property type="entry name" value="RFC_lid"/>
</dbReference>
<keyword evidence="6" id="KW-0238">DNA-binding</keyword>
<comment type="subunit">
    <text evidence="2">Heterotetramer of subunits RFC2, RFC3, RFC4 and RFC5 that can form a complex with RFC1.</text>
</comment>
<accession>A0A1D1XQK4</accession>
<evidence type="ECO:0000256" key="3">
    <source>
        <dbReference type="ARBA" id="ARBA00022705"/>
    </source>
</evidence>
<feature type="compositionally biased region" description="Acidic residues" evidence="11">
    <location>
        <begin position="1"/>
        <end position="16"/>
    </location>
</feature>